<dbReference type="Pfam" id="PF21960">
    <property type="entry name" value="RCF1-5-like_lid"/>
    <property type="match status" value="1"/>
</dbReference>
<dbReference type="InterPro" id="IPR003593">
    <property type="entry name" value="AAA+_ATPase"/>
</dbReference>
<feature type="compositionally biased region" description="Low complexity" evidence="9">
    <location>
        <begin position="699"/>
        <end position="723"/>
    </location>
</feature>
<dbReference type="InterPro" id="IPR047854">
    <property type="entry name" value="RFC_lid"/>
</dbReference>
<dbReference type="PANTHER" id="PTHR46765">
    <property type="entry name" value="P-LOOP CONTAINING NUCLEOSIDE TRIPHOSPHATE HYDROLASES SUPERFAMILY PROTEIN"/>
    <property type="match status" value="1"/>
</dbReference>
<evidence type="ECO:0000256" key="4">
    <source>
        <dbReference type="ARBA" id="ARBA00022840"/>
    </source>
</evidence>
<proteinExistence type="inferred from homology"/>
<dbReference type="InterPro" id="IPR053016">
    <property type="entry name" value="CTF18-RFC_complex"/>
</dbReference>
<dbReference type="PANTHER" id="PTHR46765:SF1">
    <property type="entry name" value="P-LOOP CONTAINING NUCLEOSIDE TRIPHOSPHATE HYDROLASES SUPERFAMILY PROTEIN"/>
    <property type="match status" value="1"/>
</dbReference>
<dbReference type="CDD" id="cd18140">
    <property type="entry name" value="HLD_clamp_RFC"/>
    <property type="match status" value="1"/>
</dbReference>
<dbReference type="GO" id="GO:0003677">
    <property type="term" value="F:DNA binding"/>
    <property type="evidence" value="ECO:0007669"/>
    <property type="project" value="UniProtKB-KW"/>
</dbReference>
<evidence type="ECO:0000256" key="2">
    <source>
        <dbReference type="ARBA" id="ARBA00022705"/>
    </source>
</evidence>
<organism evidence="11 12">
    <name type="scientific">Eremothecium sinecaudum</name>
    <dbReference type="NCBI Taxonomy" id="45286"/>
    <lineage>
        <taxon>Eukaryota</taxon>
        <taxon>Fungi</taxon>
        <taxon>Dikarya</taxon>
        <taxon>Ascomycota</taxon>
        <taxon>Saccharomycotina</taxon>
        <taxon>Saccharomycetes</taxon>
        <taxon>Saccharomycetales</taxon>
        <taxon>Saccharomycetaceae</taxon>
        <taxon>Eremothecium</taxon>
    </lineage>
</organism>
<feature type="domain" description="AAA+ ATPase" evidence="10">
    <location>
        <begin position="204"/>
        <end position="350"/>
    </location>
</feature>
<keyword evidence="5" id="KW-0238">DNA-binding</keyword>
<keyword evidence="7" id="KW-0131">Cell cycle</keyword>
<comment type="similarity">
    <text evidence="8">Belongs to the activator 1 small subunits family. CTF18 subfamily.</text>
</comment>
<protein>
    <submittedName>
        <fullName evidence="11">HHR147Cp</fullName>
    </submittedName>
</protein>
<keyword evidence="4" id="KW-0067">ATP-binding</keyword>
<evidence type="ECO:0000256" key="5">
    <source>
        <dbReference type="ARBA" id="ARBA00023125"/>
    </source>
</evidence>
<dbReference type="GO" id="GO:0006260">
    <property type="term" value="P:DNA replication"/>
    <property type="evidence" value="ECO:0007669"/>
    <property type="project" value="UniProtKB-KW"/>
</dbReference>
<evidence type="ECO:0000313" key="11">
    <source>
        <dbReference type="EMBL" id="AMD22916.1"/>
    </source>
</evidence>
<keyword evidence="2" id="KW-0235">DNA replication</keyword>
<dbReference type="Gene3D" id="3.40.50.300">
    <property type="entry name" value="P-loop containing nucleotide triphosphate hydrolases"/>
    <property type="match status" value="1"/>
</dbReference>
<evidence type="ECO:0000259" key="10">
    <source>
        <dbReference type="SMART" id="SM00382"/>
    </source>
</evidence>
<evidence type="ECO:0000256" key="6">
    <source>
        <dbReference type="ARBA" id="ARBA00023242"/>
    </source>
</evidence>
<dbReference type="GeneID" id="28726285"/>
<dbReference type="OrthoDB" id="2195431at2759"/>
<dbReference type="GO" id="GO:0016887">
    <property type="term" value="F:ATP hydrolysis activity"/>
    <property type="evidence" value="ECO:0007669"/>
    <property type="project" value="InterPro"/>
</dbReference>
<feature type="region of interest" description="Disordered" evidence="9">
    <location>
        <begin position="696"/>
        <end position="731"/>
    </location>
</feature>
<evidence type="ECO:0000313" key="12">
    <source>
        <dbReference type="Proteomes" id="UP000243052"/>
    </source>
</evidence>
<evidence type="ECO:0000256" key="3">
    <source>
        <dbReference type="ARBA" id="ARBA00022741"/>
    </source>
</evidence>
<dbReference type="Pfam" id="PF00004">
    <property type="entry name" value="AAA"/>
    <property type="match status" value="1"/>
</dbReference>
<comment type="subcellular location">
    <subcellularLocation>
        <location evidence="1">Nucleus</location>
    </subcellularLocation>
</comment>
<gene>
    <name evidence="11" type="ORF">AW171_hschr84979</name>
</gene>
<evidence type="ECO:0000256" key="1">
    <source>
        <dbReference type="ARBA" id="ARBA00004123"/>
    </source>
</evidence>
<evidence type="ECO:0000256" key="9">
    <source>
        <dbReference type="SAM" id="MobiDB-lite"/>
    </source>
</evidence>
<accession>A0A0X8HWC4</accession>
<evidence type="ECO:0000256" key="8">
    <source>
        <dbReference type="ARBA" id="ARBA00043975"/>
    </source>
</evidence>
<sequence>MHNIMTEEGSIGPQVLNSGQLNDDDCEMLPSLALGESDLFASTPINGGFGLEEQIKDDHGTTIGRGRSFTSASGKVVVLQKKELKLTQEIHWTADESYGVNINELRDRIEAHKSSKKAADGLDENIRANKRLWVEKWRPRKFLDLVGNEKNNRRVMRWLRQWSPVVFGEMLPSDPMLARLQQYRSEGAQNMMIEKELDPLHRPSKRILLIHGPPGVGKTSVAHVVATQAGYDVMEINASDERAGNIVKEKVNNSLFNDSLSGKPVCVIADEIDGSIEHGLVKTLIDVVRNDSKATQNLLLRNEGSVRKKKKTKYSNKLLTRPIIAICNNLYASALEQLRHHCEIVSFIPASENALLDRLEHVCKKEGVNVQKKVLKQLVYLSQGDVRNSLNNLQFMATNGELNADTDTQSKDISIPWFKLCNRVFYKNPKEDAIVQFKELLRDLELNANYERLVDGCFQLYPTVKYSDIGISKPVKIYEWLYFNDMMAKSVYEHNSELVRYCPMTIMQFHLLFSDVANKQEQWVKNIDYEVRESRKSHAAMAYGILNKIPPKYKIFNTIESLIMEVLPHLDQMLTPDFAKTRDFAVKRKLMDSIIPLLEQFGLTLEHSKDQNFNNILCISPPFNEIIKINPKGSGEPAKRSSILNILLARLEEIKVQNKSKEVDKRSHEDRQEVKKNNNIMPADYFKNQYKMVSLLDDNNPSNPSSGAVASSSSSIATNNHSPRTLGTSVSSYEESDDSIRIWVKYREGFSDAVRKSITWKTLWE</sequence>
<name>A0A0X8HWC4_9SACH</name>
<dbReference type="STRING" id="45286.A0A0X8HWC4"/>
<dbReference type="GO" id="GO:0005634">
    <property type="term" value="C:nucleus"/>
    <property type="evidence" value="ECO:0007669"/>
    <property type="project" value="UniProtKB-SubCell"/>
</dbReference>
<reference evidence="11 12" key="1">
    <citation type="submission" date="2016-01" db="EMBL/GenBank/DDBJ databases">
        <title>Genome sequence of the yeast Holleya sinecauda.</title>
        <authorList>
            <person name="Dietrich F.S."/>
        </authorList>
    </citation>
    <scope>NUCLEOTIDE SEQUENCE [LARGE SCALE GENOMIC DNA]</scope>
    <source>
        <strain evidence="11 12">ATCC 58844</strain>
    </source>
</reference>
<dbReference type="AlphaFoldDB" id="A0A0X8HWC4"/>
<feature type="region of interest" description="Disordered" evidence="9">
    <location>
        <begin position="658"/>
        <end position="677"/>
    </location>
</feature>
<dbReference type="GO" id="GO:0005524">
    <property type="term" value="F:ATP binding"/>
    <property type="evidence" value="ECO:0007669"/>
    <property type="project" value="UniProtKB-KW"/>
</dbReference>
<dbReference type="Gene3D" id="1.10.8.60">
    <property type="match status" value="1"/>
</dbReference>
<dbReference type="EMBL" id="CP014248">
    <property type="protein sequence ID" value="AMD22916.1"/>
    <property type="molecule type" value="Genomic_DNA"/>
</dbReference>
<feature type="compositionally biased region" description="Basic and acidic residues" evidence="9">
    <location>
        <begin position="658"/>
        <end position="676"/>
    </location>
</feature>
<keyword evidence="6" id="KW-0539">Nucleus</keyword>
<evidence type="ECO:0000256" key="7">
    <source>
        <dbReference type="ARBA" id="ARBA00023306"/>
    </source>
</evidence>
<dbReference type="Proteomes" id="UP000243052">
    <property type="component" value="Chromosome viii"/>
</dbReference>
<dbReference type="InterPro" id="IPR027417">
    <property type="entry name" value="P-loop_NTPase"/>
</dbReference>
<dbReference type="CDD" id="cd00009">
    <property type="entry name" value="AAA"/>
    <property type="match status" value="1"/>
</dbReference>
<dbReference type="SUPFAM" id="SSF52540">
    <property type="entry name" value="P-loop containing nucleoside triphosphate hydrolases"/>
    <property type="match status" value="1"/>
</dbReference>
<keyword evidence="12" id="KW-1185">Reference proteome</keyword>
<dbReference type="RefSeq" id="XP_017989912.1">
    <property type="nucleotide sequence ID" value="XM_018134423.1"/>
</dbReference>
<dbReference type="SMART" id="SM00382">
    <property type="entry name" value="AAA"/>
    <property type="match status" value="1"/>
</dbReference>
<dbReference type="InterPro" id="IPR003959">
    <property type="entry name" value="ATPase_AAA_core"/>
</dbReference>
<keyword evidence="3" id="KW-0547">Nucleotide-binding</keyword>